<dbReference type="InterPro" id="IPR009081">
    <property type="entry name" value="PP-bd_ACP"/>
</dbReference>
<dbReference type="SUPFAM" id="SSF47336">
    <property type="entry name" value="ACP-like"/>
    <property type="match status" value="1"/>
</dbReference>
<dbReference type="InterPro" id="IPR036736">
    <property type="entry name" value="ACP-like_sf"/>
</dbReference>
<proteinExistence type="predicted"/>
<dbReference type="PROSITE" id="PS50075">
    <property type="entry name" value="CARRIER"/>
    <property type="match status" value="1"/>
</dbReference>
<evidence type="ECO:0000313" key="5">
    <source>
        <dbReference type="Proteomes" id="UP001321825"/>
    </source>
</evidence>
<evidence type="ECO:0000256" key="2">
    <source>
        <dbReference type="ARBA" id="ARBA00022553"/>
    </source>
</evidence>
<dbReference type="GO" id="GO:0031177">
    <property type="term" value="F:phosphopantetheine binding"/>
    <property type="evidence" value="ECO:0007669"/>
    <property type="project" value="InterPro"/>
</dbReference>
<gene>
    <name evidence="4" type="ORF">MIT9_P2047</name>
</gene>
<evidence type="ECO:0000256" key="1">
    <source>
        <dbReference type="ARBA" id="ARBA00022450"/>
    </source>
</evidence>
<dbReference type="Gene3D" id="1.10.1200.10">
    <property type="entry name" value="ACP-like"/>
    <property type="match status" value="1"/>
</dbReference>
<dbReference type="KEGG" id="mcau:MIT9_P2047"/>
<dbReference type="AlphaFoldDB" id="A0AAU9CA45"/>
<protein>
    <submittedName>
        <fullName evidence="4">Acyl carrier protein</fullName>
    </submittedName>
</protein>
<dbReference type="Pfam" id="PF00550">
    <property type="entry name" value="PP-binding"/>
    <property type="match status" value="1"/>
</dbReference>
<dbReference type="InterPro" id="IPR020806">
    <property type="entry name" value="PKS_PP-bd"/>
</dbReference>
<accession>A0AAU9CA45</accession>
<dbReference type="RefSeq" id="WP_317704862.1">
    <property type="nucleotide sequence ID" value="NZ_AP024714.1"/>
</dbReference>
<reference evidence="5" key="1">
    <citation type="journal article" date="2024" name="Int. J. Syst. Evol. Microbiol.">
        <title>Methylomarinovum tepidoasis sp. nov., a moderately thermophilic methanotroph of the family Methylothermaceae isolated from a deep-sea hydrothermal field.</title>
        <authorList>
            <person name="Hirayama H."/>
            <person name="Takaki Y."/>
            <person name="Abe M."/>
            <person name="Miyazaki M."/>
            <person name="Uematsu K."/>
            <person name="Matsui Y."/>
            <person name="Takai K."/>
        </authorList>
    </citation>
    <scope>NUCLEOTIDE SEQUENCE [LARGE SCALE GENOMIC DNA]</scope>
    <source>
        <strain evidence="5">IT-9</strain>
    </source>
</reference>
<feature type="domain" description="Carrier" evidence="3">
    <location>
        <begin position="1"/>
        <end position="80"/>
    </location>
</feature>
<organism evidence="4 5">
    <name type="scientific">Methylomarinovum caldicuralii</name>
    <dbReference type="NCBI Taxonomy" id="438856"/>
    <lineage>
        <taxon>Bacteria</taxon>
        <taxon>Pseudomonadati</taxon>
        <taxon>Pseudomonadota</taxon>
        <taxon>Gammaproteobacteria</taxon>
        <taxon>Methylococcales</taxon>
        <taxon>Methylothermaceae</taxon>
        <taxon>Methylomarinovum</taxon>
    </lineage>
</organism>
<evidence type="ECO:0000313" key="4">
    <source>
        <dbReference type="EMBL" id="BCX82461.1"/>
    </source>
</evidence>
<keyword evidence="1" id="KW-0596">Phosphopantetheine</keyword>
<name>A0AAU9CA45_9GAMM</name>
<sequence length="84" mass="9167">MQTETIAAELCEFLHERILAPGVAVTPETPLEDIGVDSFALMELILFVERRYGLVLPPEALVPEHLASVAALSHYCAAHLPVDD</sequence>
<keyword evidence="5" id="KW-1185">Reference proteome</keyword>
<evidence type="ECO:0000259" key="3">
    <source>
        <dbReference type="PROSITE" id="PS50075"/>
    </source>
</evidence>
<keyword evidence="2" id="KW-0597">Phosphoprotein</keyword>
<dbReference type="EMBL" id="AP024714">
    <property type="protein sequence ID" value="BCX82461.1"/>
    <property type="molecule type" value="Genomic_DNA"/>
</dbReference>
<dbReference type="SMART" id="SM00823">
    <property type="entry name" value="PKS_PP"/>
    <property type="match status" value="1"/>
</dbReference>
<dbReference type="Proteomes" id="UP001321825">
    <property type="component" value="Chromosome"/>
</dbReference>